<dbReference type="Pfam" id="PF00583">
    <property type="entry name" value="Acetyltransf_1"/>
    <property type="match status" value="1"/>
</dbReference>
<evidence type="ECO:0000313" key="5">
    <source>
        <dbReference type="Proteomes" id="UP000427716"/>
    </source>
</evidence>
<sequence length="181" mass="19795">MALPTPVPTTRPGLSLDPAATADLPEVARLAEIIWWRCYPPIIGSGQVHYMLGRGYALPALRDSQRNGTRFSLLRLAGRSIGFSAWRPAGGGGFLDKLYLHPGFHGTGLGRWLIDATCREMARDGVDRACLRVNRHNRPAIRAYERAGFVITGTDCQPIGGGYVMDDYLMSRTGILGLLLD</sequence>
<evidence type="ECO:0000256" key="2">
    <source>
        <dbReference type="ARBA" id="ARBA00023315"/>
    </source>
</evidence>
<dbReference type="PANTHER" id="PTHR43420">
    <property type="entry name" value="ACETYLTRANSFERASE"/>
    <property type="match status" value="1"/>
</dbReference>
<gene>
    <name evidence="4" type="ORF">GM160_11755</name>
</gene>
<dbReference type="PROSITE" id="PS51186">
    <property type="entry name" value="GNAT"/>
    <property type="match status" value="1"/>
</dbReference>
<accession>A0A6I6D5U9</accession>
<dbReference type="RefSeq" id="WP_156575270.1">
    <property type="nucleotide sequence ID" value="NZ_CP046415.1"/>
</dbReference>
<keyword evidence="1 4" id="KW-0808">Transferase</keyword>
<protein>
    <submittedName>
        <fullName evidence="4">GNAT family N-acetyltransferase</fullName>
    </submittedName>
</protein>
<dbReference type="Gene3D" id="3.40.630.30">
    <property type="match status" value="1"/>
</dbReference>
<dbReference type="Proteomes" id="UP000427716">
    <property type="component" value="Chromosome"/>
</dbReference>
<dbReference type="KEGG" id="ghl:GM160_11755"/>
<dbReference type="PANTHER" id="PTHR43420:SF47">
    <property type="entry name" value="N-ACETYLTRANSFERASE DOMAIN-CONTAINING PROTEIN"/>
    <property type="match status" value="1"/>
</dbReference>
<dbReference type="EMBL" id="CP046415">
    <property type="protein sequence ID" value="QGT79495.1"/>
    <property type="molecule type" value="Genomic_DNA"/>
</dbReference>
<evidence type="ECO:0000313" key="4">
    <source>
        <dbReference type="EMBL" id="QGT79495.1"/>
    </source>
</evidence>
<feature type="domain" description="N-acetyltransferase" evidence="3">
    <location>
        <begin position="14"/>
        <end position="175"/>
    </location>
</feature>
<evidence type="ECO:0000256" key="1">
    <source>
        <dbReference type="ARBA" id="ARBA00022679"/>
    </source>
</evidence>
<dbReference type="CDD" id="cd04301">
    <property type="entry name" value="NAT_SF"/>
    <property type="match status" value="1"/>
</dbReference>
<dbReference type="SUPFAM" id="SSF55729">
    <property type="entry name" value="Acyl-CoA N-acyltransferases (Nat)"/>
    <property type="match status" value="1"/>
</dbReference>
<keyword evidence="2" id="KW-0012">Acyltransferase</keyword>
<dbReference type="InterPro" id="IPR016181">
    <property type="entry name" value="Acyl_CoA_acyltransferase"/>
</dbReference>
<evidence type="ECO:0000259" key="3">
    <source>
        <dbReference type="PROSITE" id="PS51186"/>
    </source>
</evidence>
<dbReference type="InterPro" id="IPR050680">
    <property type="entry name" value="YpeA/RimI_acetyltransf"/>
</dbReference>
<dbReference type="InterPro" id="IPR000182">
    <property type="entry name" value="GNAT_dom"/>
</dbReference>
<name>A0A6I6D5U9_9GAMM</name>
<reference evidence="4 5" key="1">
    <citation type="submission" date="2019-11" db="EMBL/GenBank/DDBJ databases">
        <authorList>
            <person name="Zhang J."/>
            <person name="Sun C."/>
        </authorList>
    </citation>
    <scope>NUCLEOTIDE SEQUENCE [LARGE SCALE GENOMIC DNA]</scope>
    <source>
        <strain evidence="5">sp2</strain>
    </source>
</reference>
<dbReference type="AlphaFoldDB" id="A0A6I6D5U9"/>
<organism evidence="4 5">
    <name type="scientific">Guyparkeria halophila</name>
    <dbReference type="NCBI Taxonomy" id="47960"/>
    <lineage>
        <taxon>Bacteria</taxon>
        <taxon>Pseudomonadati</taxon>
        <taxon>Pseudomonadota</taxon>
        <taxon>Gammaproteobacteria</taxon>
        <taxon>Chromatiales</taxon>
        <taxon>Thioalkalibacteraceae</taxon>
        <taxon>Guyparkeria</taxon>
    </lineage>
</organism>
<dbReference type="GO" id="GO:0016747">
    <property type="term" value="F:acyltransferase activity, transferring groups other than amino-acyl groups"/>
    <property type="evidence" value="ECO:0007669"/>
    <property type="project" value="InterPro"/>
</dbReference>
<keyword evidence="5" id="KW-1185">Reference proteome</keyword>
<proteinExistence type="predicted"/>